<evidence type="ECO:0000313" key="5">
    <source>
        <dbReference type="Proteomes" id="UP001251524"/>
    </source>
</evidence>
<dbReference type="InterPro" id="IPR003439">
    <property type="entry name" value="ABC_transporter-like_ATP-bd"/>
</dbReference>
<dbReference type="SUPFAM" id="SSF52540">
    <property type="entry name" value="P-loop containing nucleoside triphosphate hydrolases"/>
    <property type="match status" value="1"/>
</dbReference>
<dbReference type="PANTHER" id="PTHR43514">
    <property type="entry name" value="ABC TRANSPORTER I FAMILY MEMBER 10"/>
    <property type="match status" value="1"/>
</dbReference>
<comment type="caution">
    <text evidence="4">The sequence shown here is derived from an EMBL/GenBank/DDBJ whole genome shotgun (WGS) entry which is preliminary data.</text>
</comment>
<dbReference type="GO" id="GO:0005524">
    <property type="term" value="F:ATP binding"/>
    <property type="evidence" value="ECO:0007669"/>
    <property type="project" value="UniProtKB-KW"/>
</dbReference>
<evidence type="ECO:0000256" key="2">
    <source>
        <dbReference type="ARBA" id="ARBA00022840"/>
    </source>
</evidence>
<dbReference type="InterPro" id="IPR003593">
    <property type="entry name" value="AAA+_ATPase"/>
</dbReference>
<dbReference type="InterPro" id="IPR027417">
    <property type="entry name" value="P-loop_NTPase"/>
</dbReference>
<gene>
    <name evidence="4" type="ORF">J2X06_002962</name>
</gene>
<dbReference type="EMBL" id="JAVDVY010000003">
    <property type="protein sequence ID" value="MDR7135744.1"/>
    <property type="molecule type" value="Genomic_DNA"/>
</dbReference>
<evidence type="ECO:0000259" key="3">
    <source>
        <dbReference type="PROSITE" id="PS50893"/>
    </source>
</evidence>
<organism evidence="4 5">
    <name type="scientific">Lysobacter niastensis</name>
    <dbReference type="NCBI Taxonomy" id="380629"/>
    <lineage>
        <taxon>Bacteria</taxon>
        <taxon>Pseudomonadati</taxon>
        <taxon>Pseudomonadota</taxon>
        <taxon>Gammaproteobacteria</taxon>
        <taxon>Lysobacterales</taxon>
        <taxon>Lysobacteraceae</taxon>
        <taxon>Lysobacter</taxon>
    </lineage>
</organism>
<dbReference type="PROSITE" id="PS00211">
    <property type="entry name" value="ABC_TRANSPORTER_1"/>
    <property type="match status" value="1"/>
</dbReference>
<dbReference type="RefSeq" id="WP_310063707.1">
    <property type="nucleotide sequence ID" value="NZ_JAVDVY010000003.1"/>
</dbReference>
<evidence type="ECO:0000313" key="4">
    <source>
        <dbReference type="EMBL" id="MDR7135744.1"/>
    </source>
</evidence>
<name>A0ABU1WEC2_9GAMM</name>
<dbReference type="SMART" id="SM00382">
    <property type="entry name" value="AAA"/>
    <property type="match status" value="1"/>
</dbReference>
<proteinExistence type="predicted"/>
<sequence length="214" mass="23768">MLNFDLGYARGDFRLSANATIGSGVTGICGPSGSGKSTLLLLIAGLLSPSSGTIKAGDEVLVDMEQRKIVPAWERHFGLVFQDGQLFPHLTVRSNLLYGFERIASHMRRLDLQAVAELLEITHLLDRRPALLSGGERQRVALGRALLYSPRLLLLDEPLSSLDERLKQQILPFLKRIKEETHVPMLYVTHARAEVEYLADQVMTMDRGNLQPAP</sequence>
<dbReference type="Pfam" id="PF00005">
    <property type="entry name" value="ABC_tran"/>
    <property type="match status" value="1"/>
</dbReference>
<dbReference type="Gene3D" id="3.40.50.300">
    <property type="entry name" value="P-loop containing nucleotide triphosphate hydrolases"/>
    <property type="match status" value="1"/>
</dbReference>
<dbReference type="InterPro" id="IPR050334">
    <property type="entry name" value="Molybdenum_import_ModC"/>
</dbReference>
<evidence type="ECO:0000256" key="1">
    <source>
        <dbReference type="ARBA" id="ARBA00022741"/>
    </source>
</evidence>
<dbReference type="Proteomes" id="UP001251524">
    <property type="component" value="Unassembled WGS sequence"/>
</dbReference>
<reference evidence="4 5" key="1">
    <citation type="submission" date="2023-07" db="EMBL/GenBank/DDBJ databases">
        <title>Sorghum-associated microbial communities from plants grown in Nebraska, USA.</title>
        <authorList>
            <person name="Schachtman D."/>
        </authorList>
    </citation>
    <scope>NUCLEOTIDE SEQUENCE [LARGE SCALE GENOMIC DNA]</scope>
    <source>
        <strain evidence="4 5">BE198</strain>
    </source>
</reference>
<dbReference type="PROSITE" id="PS50893">
    <property type="entry name" value="ABC_TRANSPORTER_2"/>
    <property type="match status" value="1"/>
</dbReference>
<keyword evidence="2 4" id="KW-0067">ATP-binding</keyword>
<dbReference type="InterPro" id="IPR017871">
    <property type="entry name" value="ABC_transporter-like_CS"/>
</dbReference>
<feature type="domain" description="ABC transporter" evidence="3">
    <location>
        <begin position="1"/>
        <end position="213"/>
    </location>
</feature>
<keyword evidence="1" id="KW-0547">Nucleotide-binding</keyword>
<keyword evidence="5" id="KW-1185">Reference proteome</keyword>
<accession>A0ABU1WEC2</accession>
<protein>
    <submittedName>
        <fullName evidence="4">Molybdate transport system ATP-binding protein</fullName>
    </submittedName>
</protein>
<dbReference type="PANTHER" id="PTHR43514:SF4">
    <property type="entry name" value="ABC TRANSPORTER I FAMILY MEMBER 10"/>
    <property type="match status" value="1"/>
</dbReference>